<dbReference type="PANTHER" id="PTHR47331:SF5">
    <property type="entry name" value="RIBONUCLEASE H"/>
    <property type="match status" value="1"/>
</dbReference>
<dbReference type="PANTHER" id="PTHR47331">
    <property type="entry name" value="PHD-TYPE DOMAIN-CONTAINING PROTEIN"/>
    <property type="match status" value="1"/>
</dbReference>
<feature type="region of interest" description="Disordered" evidence="1">
    <location>
        <begin position="382"/>
        <end position="405"/>
    </location>
</feature>
<feature type="compositionally biased region" description="Basic and acidic residues" evidence="1">
    <location>
        <begin position="387"/>
        <end position="405"/>
    </location>
</feature>
<name>A0AAJ7RIN3_CEPCN</name>
<evidence type="ECO:0000256" key="1">
    <source>
        <dbReference type="SAM" id="MobiDB-lite"/>
    </source>
</evidence>
<dbReference type="InterPro" id="IPR005312">
    <property type="entry name" value="DUF1759"/>
</dbReference>
<protein>
    <submittedName>
        <fullName evidence="3">Uncharacterized protein LOC112494408</fullName>
    </submittedName>
</protein>
<evidence type="ECO:0000313" key="2">
    <source>
        <dbReference type="Proteomes" id="UP000694920"/>
    </source>
</evidence>
<evidence type="ECO:0000313" key="3">
    <source>
        <dbReference type="RefSeq" id="XP_024941192.1"/>
    </source>
</evidence>
<dbReference type="KEGG" id="ccin:112494408"/>
<dbReference type="Pfam" id="PF03564">
    <property type="entry name" value="DUF1759"/>
    <property type="match status" value="1"/>
</dbReference>
<dbReference type="Proteomes" id="UP000694920">
    <property type="component" value="Unplaced"/>
</dbReference>
<dbReference type="RefSeq" id="XP_024941192.1">
    <property type="nucleotide sequence ID" value="XM_025085424.1"/>
</dbReference>
<accession>A0AAJ7RIN3</accession>
<reference evidence="3" key="1">
    <citation type="submission" date="2025-08" db="UniProtKB">
        <authorList>
            <consortium name="RefSeq"/>
        </authorList>
    </citation>
    <scope>IDENTIFICATION</scope>
</reference>
<proteinExistence type="predicted"/>
<sequence>MTKLDKIADDSELEPANVKMRLDRIKEQVRAYEELNDELALLVEPDDEQLAEFESLQNRFYAIATKVEVIVSPITPLSVSRLNSTSLPTDGTRRLKLPVADLPKFKGDLEKWLSFKNMFLAMINSREDITNLQKFIYVKNCLEDDTLNKILVYDISEENYETAWKLFLDSYDKTRILIVKHLAAILELPVQTKATHQGLTRLIDDMRQHLNMLASMNVKPDEHLLVRILKCALPHNIRSKWEETLSLDISPTLDQLYKFISETAFRLFTIEQDSSRSKQEANKKRPFFGKAQDGAKIRRGEDGARTLMTGTSSNCLVCKRENHFIYQCREFQNMTVQQRWDFVKKSNLCKNCLRTHSGKCNSWHCKNCRRFHNILLHNEASTATASRDSRKSDNVTDSRSEVNSE</sequence>
<gene>
    <name evidence="3" type="primary">LOC112494408</name>
</gene>
<dbReference type="GeneID" id="112494408"/>
<dbReference type="AlphaFoldDB" id="A0AAJ7RIN3"/>
<keyword evidence="2" id="KW-1185">Reference proteome</keyword>
<organism evidence="2 3">
    <name type="scientific">Cephus cinctus</name>
    <name type="common">Wheat stem sawfly</name>
    <dbReference type="NCBI Taxonomy" id="211228"/>
    <lineage>
        <taxon>Eukaryota</taxon>
        <taxon>Metazoa</taxon>
        <taxon>Ecdysozoa</taxon>
        <taxon>Arthropoda</taxon>
        <taxon>Hexapoda</taxon>
        <taxon>Insecta</taxon>
        <taxon>Pterygota</taxon>
        <taxon>Neoptera</taxon>
        <taxon>Endopterygota</taxon>
        <taxon>Hymenoptera</taxon>
        <taxon>Cephoidea</taxon>
        <taxon>Cephidae</taxon>
        <taxon>Cephus</taxon>
    </lineage>
</organism>